<dbReference type="AlphaFoldDB" id="A0AAJ0LUZ3"/>
<feature type="compositionally biased region" description="Pro residues" evidence="1">
    <location>
        <begin position="220"/>
        <end position="234"/>
    </location>
</feature>
<dbReference type="PROSITE" id="PS51082">
    <property type="entry name" value="WH2"/>
    <property type="match status" value="1"/>
</dbReference>
<evidence type="ECO:0000313" key="3">
    <source>
        <dbReference type="EMBL" id="KAK3056152.1"/>
    </source>
</evidence>
<comment type="caution">
    <text evidence="3">The sequence shown here is derived from an EMBL/GenBank/DDBJ whole genome shotgun (WGS) entry which is preliminary data.</text>
</comment>
<feature type="compositionally biased region" description="Pro residues" evidence="1">
    <location>
        <begin position="258"/>
        <end position="276"/>
    </location>
</feature>
<dbReference type="Pfam" id="PF02205">
    <property type="entry name" value="WH2"/>
    <property type="match status" value="1"/>
</dbReference>
<sequence length="540" mass="54540">MPPPPPPPPPPPMPGAAGGKTQNDQAGEQALTSDRATTTASSSTRRFTSKATRVRPRKSESYQELLYTVGRVIAGVFRMGALLGDIAKGTRLKKVQVNDRSAPIVDNSKSSSSAGPPIGGAPPIPTSGGASLRPPAPAGQNRARSNSDQGSGGGAASTDSAPQLGGLFAGGIPKLRKSNAGGVNIYDSDPETSSRKSSAPAAPAPPPPAPNGVSSLRPPGAIPPRPPSAAPSPPSVAALKNNLRPTLPTSATDQPISKPKPPPPIGKKPPMPPPTSRKPSTAPSIPAPLPPRSTSPLPPSSTSPVPPSAPPPPPSFGAPKPPPAPPAPPPTTSRLPPPPPSPQTNGNTAREPSLAEQAARNAFRGSSPAAAPPPPPPPPPSQHNSFETSGSAPPPPPPSAAPSRPVSQAPPPPPPPPPSKTQSMVGMPTAGGMSLGGFTSANHGSTATLPTPQTTPLRTLDASAYTLAPQTSLPNGNGDRPGSSSAPGAGRPGQRLMMDDGRFKFQRDDQLPKPRDFVGGPKRYRAGRGSSVPIDIRAFE</sequence>
<dbReference type="InterPro" id="IPR003124">
    <property type="entry name" value="WH2_dom"/>
</dbReference>
<feature type="compositionally biased region" description="Low complexity" evidence="1">
    <location>
        <begin position="446"/>
        <end position="460"/>
    </location>
</feature>
<evidence type="ECO:0000256" key="1">
    <source>
        <dbReference type="SAM" id="MobiDB-lite"/>
    </source>
</evidence>
<keyword evidence="4" id="KW-1185">Reference proteome</keyword>
<proteinExistence type="predicted"/>
<reference evidence="3" key="1">
    <citation type="submission" date="2023-04" db="EMBL/GenBank/DDBJ databases">
        <title>Black Yeasts Isolated from many extreme environments.</title>
        <authorList>
            <person name="Coleine C."/>
            <person name="Stajich J.E."/>
            <person name="Selbmann L."/>
        </authorList>
    </citation>
    <scope>NUCLEOTIDE SEQUENCE</scope>
    <source>
        <strain evidence="3">CCFEE 5312</strain>
    </source>
</reference>
<evidence type="ECO:0000259" key="2">
    <source>
        <dbReference type="PROSITE" id="PS51082"/>
    </source>
</evidence>
<feature type="region of interest" description="Disordered" evidence="1">
    <location>
        <begin position="1"/>
        <end position="61"/>
    </location>
</feature>
<name>A0AAJ0LUZ3_9PEZI</name>
<feature type="compositionally biased region" description="Pro residues" evidence="1">
    <location>
        <begin position="285"/>
        <end position="342"/>
    </location>
</feature>
<feature type="compositionally biased region" description="Pro residues" evidence="1">
    <location>
        <begin position="1"/>
        <end position="14"/>
    </location>
</feature>
<protein>
    <submittedName>
        <fullName evidence="3">Verprolin</fullName>
    </submittedName>
</protein>
<accession>A0AAJ0LUZ3</accession>
<feature type="compositionally biased region" description="Pro residues" evidence="1">
    <location>
        <begin position="408"/>
        <end position="419"/>
    </location>
</feature>
<feature type="compositionally biased region" description="Basic and acidic residues" evidence="1">
    <location>
        <begin position="497"/>
        <end position="516"/>
    </location>
</feature>
<gene>
    <name evidence="3" type="primary">VRP1</name>
    <name evidence="3" type="ORF">LTR09_002658</name>
</gene>
<feature type="region of interest" description="Disordered" evidence="1">
    <location>
        <begin position="97"/>
        <end position="540"/>
    </location>
</feature>
<organism evidence="3 4">
    <name type="scientific">Extremus antarcticus</name>
    <dbReference type="NCBI Taxonomy" id="702011"/>
    <lineage>
        <taxon>Eukaryota</taxon>
        <taxon>Fungi</taxon>
        <taxon>Dikarya</taxon>
        <taxon>Ascomycota</taxon>
        <taxon>Pezizomycotina</taxon>
        <taxon>Dothideomycetes</taxon>
        <taxon>Dothideomycetidae</taxon>
        <taxon>Mycosphaerellales</taxon>
        <taxon>Extremaceae</taxon>
        <taxon>Extremus</taxon>
    </lineage>
</organism>
<feature type="compositionally biased region" description="Pro residues" evidence="1">
    <location>
        <begin position="370"/>
        <end position="381"/>
    </location>
</feature>
<feature type="compositionally biased region" description="Polar residues" evidence="1">
    <location>
        <begin position="243"/>
        <end position="254"/>
    </location>
</feature>
<feature type="compositionally biased region" description="Low complexity" evidence="1">
    <location>
        <begin position="30"/>
        <end position="51"/>
    </location>
</feature>
<evidence type="ECO:0000313" key="4">
    <source>
        <dbReference type="Proteomes" id="UP001271007"/>
    </source>
</evidence>
<feature type="compositionally biased region" description="Low complexity" evidence="1">
    <location>
        <begin position="480"/>
        <end position="493"/>
    </location>
</feature>
<dbReference type="EMBL" id="JAWDJX010000006">
    <property type="protein sequence ID" value="KAK3056152.1"/>
    <property type="molecule type" value="Genomic_DNA"/>
</dbReference>
<dbReference type="Proteomes" id="UP001271007">
    <property type="component" value="Unassembled WGS sequence"/>
</dbReference>
<dbReference type="GO" id="GO:0003779">
    <property type="term" value="F:actin binding"/>
    <property type="evidence" value="ECO:0007669"/>
    <property type="project" value="InterPro"/>
</dbReference>
<feature type="domain" description="WH2" evidence="2">
    <location>
        <begin position="78"/>
        <end position="95"/>
    </location>
</feature>